<organism evidence="2 3">
    <name type="scientific">Bambusicola thoracicus</name>
    <name type="common">Chinese bamboo-partridge</name>
    <name type="synonym">Perdix thoracica</name>
    <dbReference type="NCBI Taxonomy" id="9083"/>
    <lineage>
        <taxon>Eukaryota</taxon>
        <taxon>Metazoa</taxon>
        <taxon>Chordata</taxon>
        <taxon>Craniata</taxon>
        <taxon>Vertebrata</taxon>
        <taxon>Euteleostomi</taxon>
        <taxon>Archelosauria</taxon>
        <taxon>Archosauria</taxon>
        <taxon>Dinosauria</taxon>
        <taxon>Saurischia</taxon>
        <taxon>Theropoda</taxon>
        <taxon>Coelurosauria</taxon>
        <taxon>Aves</taxon>
        <taxon>Neognathae</taxon>
        <taxon>Galloanserae</taxon>
        <taxon>Galliformes</taxon>
        <taxon>Phasianidae</taxon>
        <taxon>Perdicinae</taxon>
        <taxon>Bambusicola</taxon>
    </lineage>
</organism>
<name>A0A2P4SF01_BAMTH</name>
<sequence length="49" mass="5505">MESLSLKVFKNQGREEMVQSSTAARECSKTNLHTATSAQHRDSTTRTLH</sequence>
<evidence type="ECO:0000313" key="3">
    <source>
        <dbReference type="Proteomes" id="UP000237246"/>
    </source>
</evidence>
<feature type="region of interest" description="Disordered" evidence="1">
    <location>
        <begin position="1"/>
        <end position="49"/>
    </location>
</feature>
<accession>A0A2P4SF01</accession>
<gene>
    <name evidence="2" type="ORF">CIB84_013606</name>
</gene>
<evidence type="ECO:0000313" key="2">
    <source>
        <dbReference type="EMBL" id="POI22646.1"/>
    </source>
</evidence>
<keyword evidence="3" id="KW-1185">Reference proteome</keyword>
<feature type="compositionally biased region" description="Polar residues" evidence="1">
    <location>
        <begin position="18"/>
        <end position="38"/>
    </location>
</feature>
<evidence type="ECO:0000256" key="1">
    <source>
        <dbReference type="SAM" id="MobiDB-lite"/>
    </source>
</evidence>
<protein>
    <submittedName>
        <fullName evidence="2">Uncharacterized protein</fullName>
    </submittedName>
</protein>
<dbReference type="AlphaFoldDB" id="A0A2P4SF01"/>
<feature type="compositionally biased region" description="Basic and acidic residues" evidence="1">
    <location>
        <begin position="39"/>
        <end position="49"/>
    </location>
</feature>
<comment type="caution">
    <text evidence="2">The sequence shown here is derived from an EMBL/GenBank/DDBJ whole genome shotgun (WGS) entry which is preliminary data.</text>
</comment>
<reference evidence="2 3" key="1">
    <citation type="submission" date="2018-01" db="EMBL/GenBank/DDBJ databases">
        <title>Comparison of the Chinese Bamboo Partridge and Red Junglefowl genome sequences highlights the importance of demography in genome evolution.</title>
        <authorList>
            <person name="Tiley G.P."/>
            <person name="Kimball R.T."/>
            <person name="Braun E.L."/>
            <person name="Burleigh J.G."/>
        </authorList>
    </citation>
    <scope>NUCLEOTIDE SEQUENCE [LARGE SCALE GENOMIC DNA]</scope>
    <source>
        <strain evidence="2">RTK389</strain>
        <tissue evidence="2">Blood</tissue>
    </source>
</reference>
<dbReference type="Proteomes" id="UP000237246">
    <property type="component" value="Unassembled WGS sequence"/>
</dbReference>
<dbReference type="EMBL" id="PPHD01056143">
    <property type="protein sequence ID" value="POI22646.1"/>
    <property type="molecule type" value="Genomic_DNA"/>
</dbReference>
<proteinExistence type="predicted"/>